<name>A0A7X1U4U2_9PSED</name>
<protein>
    <submittedName>
        <fullName evidence="3">DUF4142 domain-containing protein</fullName>
    </submittedName>
</protein>
<feature type="domain" description="DUF4142" evidence="2">
    <location>
        <begin position="29"/>
        <end position="161"/>
    </location>
</feature>
<proteinExistence type="predicted"/>
<dbReference type="Gene3D" id="1.20.1260.10">
    <property type="match status" value="1"/>
</dbReference>
<reference evidence="3 4" key="1">
    <citation type="submission" date="2019-10" db="EMBL/GenBank/DDBJ databases">
        <title>Pseudomonas dajingensis sp. nov., isolated from the profound head ulcers of farmed Murray cod (Maccullochella peelii peelii).</title>
        <authorList>
            <person name="Liu Y."/>
        </authorList>
    </citation>
    <scope>NUCLEOTIDE SEQUENCE [LARGE SCALE GENOMIC DNA]</scope>
    <source>
        <strain evidence="3 4">MC042</strain>
    </source>
</reference>
<dbReference type="PROSITE" id="PS51257">
    <property type="entry name" value="PROKAR_LIPOPROTEIN"/>
    <property type="match status" value="1"/>
</dbReference>
<dbReference type="PANTHER" id="PTHR38593">
    <property type="entry name" value="BLR2558 PROTEIN"/>
    <property type="match status" value="1"/>
</dbReference>
<dbReference type="AlphaFoldDB" id="A0A7X1U4U2"/>
<dbReference type="InterPro" id="IPR012347">
    <property type="entry name" value="Ferritin-like"/>
</dbReference>
<keyword evidence="1" id="KW-0732">Signal</keyword>
<organism evidence="3 4">
    <name type="scientific">Pseudomonas piscis</name>
    <dbReference type="NCBI Taxonomy" id="2614538"/>
    <lineage>
        <taxon>Bacteria</taxon>
        <taxon>Pseudomonadati</taxon>
        <taxon>Pseudomonadota</taxon>
        <taxon>Gammaproteobacteria</taxon>
        <taxon>Pseudomonadales</taxon>
        <taxon>Pseudomonadaceae</taxon>
        <taxon>Pseudomonas</taxon>
    </lineage>
</organism>
<dbReference type="Proteomes" id="UP000486534">
    <property type="component" value="Unassembled WGS sequence"/>
</dbReference>
<feature type="signal peptide" evidence="1">
    <location>
        <begin position="1"/>
        <end position="25"/>
    </location>
</feature>
<gene>
    <name evidence="3" type="ORF">GDH07_13750</name>
</gene>
<evidence type="ECO:0000313" key="4">
    <source>
        <dbReference type="Proteomes" id="UP000486534"/>
    </source>
</evidence>
<evidence type="ECO:0000259" key="2">
    <source>
        <dbReference type="Pfam" id="PF13628"/>
    </source>
</evidence>
<sequence length="167" mass="18411">MNHKLMRQLGLSLLLTASGCGLALAAGSSDFVDEAAQGGINEVESAKLALEKSTATDVKAFAQQMVDDHTKVNQELMNLAHKLDIKVPDEASLTARAKKMILEMRDESFDQAYIDSQVEAHEKTVALFEKESQSKDDAQLKAFAQSTLPQLRMHLDMAKRLQTQHAK</sequence>
<dbReference type="Pfam" id="PF13628">
    <property type="entry name" value="DUF4142"/>
    <property type="match status" value="1"/>
</dbReference>
<dbReference type="EMBL" id="WHUV01000002">
    <property type="protein sequence ID" value="MQA54375.1"/>
    <property type="molecule type" value="Genomic_DNA"/>
</dbReference>
<comment type="caution">
    <text evidence="3">The sequence shown here is derived from an EMBL/GenBank/DDBJ whole genome shotgun (WGS) entry which is preliminary data.</text>
</comment>
<dbReference type="InterPro" id="IPR025419">
    <property type="entry name" value="DUF4142"/>
</dbReference>
<feature type="chain" id="PRO_5030869915" evidence="1">
    <location>
        <begin position="26"/>
        <end position="167"/>
    </location>
</feature>
<dbReference type="RefSeq" id="WP_152897890.1">
    <property type="nucleotide sequence ID" value="NZ_WHUV01000002.1"/>
</dbReference>
<evidence type="ECO:0000256" key="1">
    <source>
        <dbReference type="SAM" id="SignalP"/>
    </source>
</evidence>
<evidence type="ECO:0000313" key="3">
    <source>
        <dbReference type="EMBL" id="MQA54375.1"/>
    </source>
</evidence>
<dbReference type="PANTHER" id="PTHR38593:SF1">
    <property type="entry name" value="BLR2558 PROTEIN"/>
    <property type="match status" value="1"/>
</dbReference>
<accession>A0A7X1U4U2</accession>